<feature type="transmembrane region" description="Helical" evidence="6">
    <location>
        <begin position="108"/>
        <end position="125"/>
    </location>
</feature>
<organism evidence="7 8">
    <name type="scientific">Phenylobacterium soli</name>
    <dbReference type="NCBI Taxonomy" id="2170551"/>
    <lineage>
        <taxon>Bacteria</taxon>
        <taxon>Pseudomonadati</taxon>
        <taxon>Pseudomonadota</taxon>
        <taxon>Alphaproteobacteria</taxon>
        <taxon>Caulobacterales</taxon>
        <taxon>Caulobacteraceae</taxon>
        <taxon>Phenylobacterium</taxon>
    </lineage>
</organism>
<feature type="transmembrane region" description="Helical" evidence="6">
    <location>
        <begin position="82"/>
        <end position="102"/>
    </location>
</feature>
<keyword evidence="5 6" id="KW-0472">Membrane</keyword>
<dbReference type="Gene3D" id="1.10.3730.20">
    <property type="match status" value="1"/>
</dbReference>
<keyword evidence="8" id="KW-1185">Reference proteome</keyword>
<dbReference type="PANTHER" id="PTHR30561:SF9">
    <property type="entry name" value="4-AMINO-4-DEOXY-L-ARABINOSE-PHOSPHOUNDECAPRENOL FLIPPASE SUBUNIT ARNF-RELATED"/>
    <property type="match status" value="1"/>
</dbReference>
<gene>
    <name evidence="7" type="ORF">DJ017_09695</name>
</gene>
<keyword evidence="2" id="KW-1003">Cell membrane</keyword>
<evidence type="ECO:0000256" key="5">
    <source>
        <dbReference type="ARBA" id="ARBA00023136"/>
    </source>
</evidence>
<name>A0A328APK5_9CAUL</name>
<dbReference type="InterPro" id="IPR000390">
    <property type="entry name" value="Small_drug/metabolite_transptr"/>
</dbReference>
<comment type="subcellular location">
    <subcellularLocation>
        <location evidence="1">Cell membrane</location>
        <topology evidence="1">Multi-pass membrane protein</topology>
    </subcellularLocation>
</comment>
<reference evidence="8" key="1">
    <citation type="submission" date="2018-05" db="EMBL/GenBank/DDBJ databases">
        <authorList>
            <person name="Li X."/>
        </authorList>
    </citation>
    <scope>NUCLEOTIDE SEQUENCE [LARGE SCALE GENOMIC DNA]</scope>
    <source>
        <strain evidence="8">LX32</strain>
    </source>
</reference>
<dbReference type="InterPro" id="IPR037185">
    <property type="entry name" value="EmrE-like"/>
</dbReference>
<keyword evidence="3 6" id="KW-0812">Transmembrane</keyword>
<proteinExistence type="predicted"/>
<keyword evidence="4 6" id="KW-1133">Transmembrane helix</keyword>
<feature type="transmembrane region" description="Helical" evidence="6">
    <location>
        <begin position="15"/>
        <end position="36"/>
    </location>
</feature>
<dbReference type="GO" id="GO:0022857">
    <property type="term" value="F:transmembrane transporter activity"/>
    <property type="evidence" value="ECO:0007669"/>
    <property type="project" value="InterPro"/>
</dbReference>
<dbReference type="EMBL" id="QFYQ01000001">
    <property type="protein sequence ID" value="RAK54778.1"/>
    <property type="molecule type" value="Genomic_DNA"/>
</dbReference>
<evidence type="ECO:0000256" key="1">
    <source>
        <dbReference type="ARBA" id="ARBA00004651"/>
    </source>
</evidence>
<evidence type="ECO:0000313" key="8">
    <source>
        <dbReference type="Proteomes" id="UP000249254"/>
    </source>
</evidence>
<comment type="caution">
    <text evidence="7">The sequence shown here is derived from an EMBL/GenBank/DDBJ whole genome shotgun (WGS) entry which is preliminary data.</text>
</comment>
<evidence type="ECO:0000313" key="7">
    <source>
        <dbReference type="EMBL" id="RAK54778.1"/>
    </source>
</evidence>
<sequence length="131" mass="13812">MTSAALHRARAARPLVWLAMPVMGLINQYLAVRTAHAMQGVPLGLSWLAAAIRSPWVQTWIGCEIVTFAAWMVVLSNLSLSAAFPMTALGYVLVIGMGWTVLGEPVTLAEIVGGAAILAGVWLLGEGEAAE</sequence>
<dbReference type="AlphaFoldDB" id="A0A328APK5"/>
<accession>A0A328APK5</accession>
<dbReference type="PANTHER" id="PTHR30561">
    <property type="entry name" value="SMR FAMILY PROTON-DEPENDENT DRUG EFFLUX TRANSPORTER SUGE"/>
    <property type="match status" value="1"/>
</dbReference>
<feature type="transmembrane region" description="Helical" evidence="6">
    <location>
        <begin position="56"/>
        <end position="75"/>
    </location>
</feature>
<dbReference type="RefSeq" id="WP_111528528.1">
    <property type="nucleotide sequence ID" value="NZ_JBHRSG010000004.1"/>
</dbReference>
<dbReference type="GO" id="GO:0005886">
    <property type="term" value="C:plasma membrane"/>
    <property type="evidence" value="ECO:0007669"/>
    <property type="project" value="UniProtKB-SubCell"/>
</dbReference>
<dbReference type="SUPFAM" id="SSF103481">
    <property type="entry name" value="Multidrug resistance efflux transporter EmrE"/>
    <property type="match status" value="1"/>
</dbReference>
<dbReference type="Proteomes" id="UP000249254">
    <property type="component" value="Unassembled WGS sequence"/>
</dbReference>
<protein>
    <submittedName>
        <fullName evidence="7">Transporter</fullName>
    </submittedName>
</protein>
<evidence type="ECO:0000256" key="4">
    <source>
        <dbReference type="ARBA" id="ARBA00022989"/>
    </source>
</evidence>
<evidence type="ECO:0000256" key="3">
    <source>
        <dbReference type="ARBA" id="ARBA00022692"/>
    </source>
</evidence>
<dbReference type="OrthoDB" id="7189096at2"/>
<evidence type="ECO:0000256" key="6">
    <source>
        <dbReference type="SAM" id="Phobius"/>
    </source>
</evidence>
<evidence type="ECO:0000256" key="2">
    <source>
        <dbReference type="ARBA" id="ARBA00022475"/>
    </source>
</evidence>